<comment type="subcellular location">
    <subcellularLocation>
        <location evidence="2">Cell outer membrane</location>
    </subcellularLocation>
    <subcellularLocation>
        <location evidence="1">Cell surface</location>
    </subcellularLocation>
</comment>
<protein>
    <submittedName>
        <fullName evidence="10">YadA-like C-terminal region</fullName>
    </submittedName>
</protein>
<evidence type="ECO:0000313" key="11">
    <source>
        <dbReference type="Proteomes" id="UP000322917"/>
    </source>
</evidence>
<dbReference type="GO" id="GO:0009986">
    <property type="term" value="C:cell surface"/>
    <property type="evidence" value="ECO:0007669"/>
    <property type="project" value="UniProtKB-SubCell"/>
</dbReference>
<keyword evidence="3" id="KW-1134">Transmembrane beta strand</keyword>
<dbReference type="Proteomes" id="UP000322917">
    <property type="component" value="Unassembled WGS sequence"/>
</dbReference>
<feature type="domain" description="Trimeric autotransporter adhesin YadA-like C-terminal membrane anchor" evidence="9">
    <location>
        <begin position="85"/>
        <end position="140"/>
    </location>
</feature>
<evidence type="ECO:0000256" key="2">
    <source>
        <dbReference type="ARBA" id="ARBA00004442"/>
    </source>
</evidence>
<evidence type="ECO:0000313" key="10">
    <source>
        <dbReference type="EMBL" id="SHJ79241.1"/>
    </source>
</evidence>
<dbReference type="InterPro" id="IPR045584">
    <property type="entry name" value="Pilin-like"/>
</dbReference>
<dbReference type="Pfam" id="PF03895">
    <property type="entry name" value="YadA_anchor"/>
    <property type="match status" value="1"/>
</dbReference>
<proteinExistence type="predicted"/>
<dbReference type="RefSeq" id="WP_188128374.1">
    <property type="nucleotide sequence ID" value="NZ_FQZD01000039.1"/>
</dbReference>
<keyword evidence="4" id="KW-0812">Transmembrane</keyword>
<gene>
    <name evidence="10" type="ORF">SAMN02745170_03336</name>
</gene>
<dbReference type="InterPro" id="IPR005594">
    <property type="entry name" value="YadA_C"/>
</dbReference>
<dbReference type="SUPFAM" id="SSF54523">
    <property type="entry name" value="Pili subunits"/>
    <property type="match status" value="1"/>
</dbReference>
<feature type="compositionally biased region" description="Low complexity" evidence="8">
    <location>
        <begin position="43"/>
        <end position="54"/>
    </location>
</feature>
<accession>A0A1M6M6X1</accession>
<evidence type="ECO:0000256" key="5">
    <source>
        <dbReference type="ARBA" id="ARBA00022729"/>
    </source>
</evidence>
<dbReference type="Gene3D" id="3.30.1300.30">
    <property type="entry name" value="GSPII I/J protein-like"/>
    <property type="match status" value="1"/>
</dbReference>
<evidence type="ECO:0000256" key="4">
    <source>
        <dbReference type="ARBA" id="ARBA00022692"/>
    </source>
</evidence>
<evidence type="ECO:0000259" key="9">
    <source>
        <dbReference type="Pfam" id="PF03895"/>
    </source>
</evidence>
<dbReference type="EMBL" id="FQZD01000039">
    <property type="protein sequence ID" value="SHJ79241.1"/>
    <property type="molecule type" value="Genomic_DNA"/>
</dbReference>
<dbReference type="GO" id="GO:0009279">
    <property type="term" value="C:cell outer membrane"/>
    <property type="evidence" value="ECO:0007669"/>
    <property type="project" value="UniProtKB-SubCell"/>
</dbReference>
<keyword evidence="6" id="KW-0472">Membrane</keyword>
<keyword evidence="11" id="KW-1185">Reference proteome</keyword>
<evidence type="ECO:0000256" key="1">
    <source>
        <dbReference type="ARBA" id="ARBA00004241"/>
    </source>
</evidence>
<name>A0A1M6M6X1_9FIRM</name>
<keyword evidence="7" id="KW-0998">Cell outer membrane</keyword>
<evidence type="ECO:0000256" key="8">
    <source>
        <dbReference type="SAM" id="MobiDB-lite"/>
    </source>
</evidence>
<feature type="compositionally biased region" description="Polar residues" evidence="8">
    <location>
        <begin position="1"/>
        <end position="22"/>
    </location>
</feature>
<dbReference type="AlphaFoldDB" id="A0A1M6M6X1"/>
<sequence length="198" mass="21167">SANNYTDSQSQKTLTSANNYSDVQDKKTLDSARSYSDSQDSMLQNQITNNSNNISSLSQRVDDLSNRVDKVGALSAAMTALAPLDYDPQAPTQISIGAGTYGGSQAVAIGVYHYANKDTLYNAAWSISGSEQMGRVGATWRVGRPHHPKEVAVTTDKHTSEIQLTASPAPESKEVITPAAAAQETLKTNVNTAEENTK</sequence>
<evidence type="ECO:0000256" key="3">
    <source>
        <dbReference type="ARBA" id="ARBA00022452"/>
    </source>
</evidence>
<feature type="non-terminal residue" evidence="10">
    <location>
        <position position="1"/>
    </location>
</feature>
<keyword evidence="5" id="KW-0732">Signal</keyword>
<feature type="compositionally biased region" description="Polar residues" evidence="8">
    <location>
        <begin position="31"/>
        <end position="42"/>
    </location>
</feature>
<reference evidence="10 11" key="1">
    <citation type="submission" date="2016-11" db="EMBL/GenBank/DDBJ databases">
        <authorList>
            <person name="Varghese N."/>
            <person name="Submissions S."/>
        </authorList>
    </citation>
    <scope>NUCLEOTIDE SEQUENCE [LARGE SCALE GENOMIC DNA]</scope>
    <source>
        <strain evidence="10 11">DSM 15287</strain>
    </source>
</reference>
<evidence type="ECO:0000256" key="6">
    <source>
        <dbReference type="ARBA" id="ARBA00023136"/>
    </source>
</evidence>
<organism evidence="10 11">
    <name type="scientific">Propionispora hippei DSM 15287</name>
    <dbReference type="NCBI Taxonomy" id="1123003"/>
    <lineage>
        <taxon>Bacteria</taxon>
        <taxon>Bacillati</taxon>
        <taxon>Bacillota</taxon>
        <taxon>Negativicutes</taxon>
        <taxon>Selenomonadales</taxon>
        <taxon>Sporomusaceae</taxon>
        <taxon>Propionispora</taxon>
    </lineage>
</organism>
<evidence type="ECO:0000256" key="7">
    <source>
        <dbReference type="ARBA" id="ARBA00023237"/>
    </source>
</evidence>
<feature type="region of interest" description="Disordered" evidence="8">
    <location>
        <begin position="1"/>
        <end position="54"/>
    </location>
</feature>